<gene>
    <name evidence="5" type="ORF">GS424_010850</name>
</gene>
<protein>
    <submittedName>
        <fullName evidence="5">Coenzyme F420 hydrogenase/dehydrogenase, beta subunit C-terminal domain</fullName>
    </submittedName>
</protein>
<dbReference type="AlphaFoldDB" id="A0A6L7IRN7"/>
<organism evidence="5 6">
    <name type="scientific">Eggerthella guodeyinii</name>
    <dbReference type="NCBI Taxonomy" id="2690837"/>
    <lineage>
        <taxon>Bacteria</taxon>
        <taxon>Bacillati</taxon>
        <taxon>Actinomycetota</taxon>
        <taxon>Coriobacteriia</taxon>
        <taxon>Eggerthellales</taxon>
        <taxon>Eggerthellaceae</taxon>
        <taxon>Eggerthella</taxon>
    </lineage>
</organism>
<reference evidence="5 6" key="1">
    <citation type="submission" date="2020-10" db="EMBL/GenBank/DDBJ databases">
        <title>Eggerthella sp. nov., isolated from human feces.</title>
        <authorList>
            <person name="Yajun G."/>
        </authorList>
    </citation>
    <scope>NUCLEOTIDE SEQUENCE [LARGE SCALE GENOMIC DNA]</scope>
    <source>
        <strain evidence="5 6">HF-1101</strain>
    </source>
</reference>
<proteinExistence type="predicted"/>
<dbReference type="Proteomes" id="UP000478463">
    <property type="component" value="Chromosome"/>
</dbReference>
<dbReference type="GO" id="GO:0046872">
    <property type="term" value="F:metal ion binding"/>
    <property type="evidence" value="ECO:0007669"/>
    <property type="project" value="UniProtKB-KW"/>
</dbReference>
<accession>A0A6L7IRN7</accession>
<dbReference type="PROSITE" id="PS51379">
    <property type="entry name" value="4FE4S_FER_2"/>
    <property type="match status" value="2"/>
</dbReference>
<evidence type="ECO:0000256" key="2">
    <source>
        <dbReference type="ARBA" id="ARBA00023004"/>
    </source>
</evidence>
<keyword evidence="3" id="KW-0411">Iron-sulfur</keyword>
<sequence length="403" mass="45518">MIESICDSFDSRCTGCEACMRACPRSCIEMVPDKEGFAYPSIDNFLCISCEACVRACPNNMDVRYEDSACAWAFQEQGDFALRSSSGGAFHALGLDVLARGGVAYGFAFNGCDLVMRRADKAADLDKLRGSKYVQGSIGDSFDQIERDAVLGLPIVVCGTACQIAGIRSSLSALRDKVLLIDLVCHGVPSPAMFERHVRYLEKRFEDDLIEYSFRDKKTTHWLMSKHFRYRFARRDDVEGNWKADAYYNAYLKALTMRECCYRCPYSTVARCSDLTLCDFWGVDRASRSIDQRLGVSAFIAHTDRGRAAAERLEAYGVMHKIEVDDILKGNPNLERPTNRPAARDEVYADISRTGYEAWAVRQVTLKDRIFAFVVDSVPLCAVESLQKLRDRKRARSERVERR</sequence>
<evidence type="ECO:0000313" key="5">
    <source>
        <dbReference type="EMBL" id="QOS67043.1"/>
    </source>
</evidence>
<dbReference type="Gene3D" id="3.30.70.20">
    <property type="match status" value="1"/>
</dbReference>
<dbReference type="KEGG" id="egd:GS424_010850"/>
<keyword evidence="2" id="KW-0408">Iron</keyword>
<keyword evidence="1" id="KW-0479">Metal-binding</keyword>
<evidence type="ECO:0000256" key="1">
    <source>
        <dbReference type="ARBA" id="ARBA00022723"/>
    </source>
</evidence>
<dbReference type="InterPro" id="IPR007525">
    <property type="entry name" value="FrhB_FdhB_C"/>
</dbReference>
<dbReference type="EMBL" id="CP063310">
    <property type="protein sequence ID" value="QOS67043.1"/>
    <property type="molecule type" value="Genomic_DNA"/>
</dbReference>
<dbReference type="SUPFAM" id="SSF54862">
    <property type="entry name" value="4Fe-4S ferredoxins"/>
    <property type="match status" value="1"/>
</dbReference>
<dbReference type="InterPro" id="IPR017896">
    <property type="entry name" value="4Fe4S_Fe-S-bd"/>
</dbReference>
<evidence type="ECO:0000256" key="3">
    <source>
        <dbReference type="ARBA" id="ARBA00023014"/>
    </source>
</evidence>
<evidence type="ECO:0000259" key="4">
    <source>
        <dbReference type="PROSITE" id="PS51379"/>
    </source>
</evidence>
<feature type="domain" description="4Fe-4S ferredoxin-type" evidence="4">
    <location>
        <begin position="38"/>
        <end position="68"/>
    </location>
</feature>
<dbReference type="Pfam" id="PF04432">
    <property type="entry name" value="FrhB_FdhB_C"/>
    <property type="match status" value="1"/>
</dbReference>
<dbReference type="InterPro" id="IPR052977">
    <property type="entry name" value="Polyferredoxin-like_ET"/>
</dbReference>
<dbReference type="PANTHER" id="PTHR43193">
    <property type="match status" value="1"/>
</dbReference>
<dbReference type="InterPro" id="IPR017900">
    <property type="entry name" value="4Fe4S_Fe_S_CS"/>
</dbReference>
<dbReference type="GO" id="GO:0051536">
    <property type="term" value="F:iron-sulfur cluster binding"/>
    <property type="evidence" value="ECO:0007669"/>
    <property type="project" value="UniProtKB-KW"/>
</dbReference>
<evidence type="ECO:0000313" key="6">
    <source>
        <dbReference type="Proteomes" id="UP000478463"/>
    </source>
</evidence>
<dbReference type="PROSITE" id="PS00198">
    <property type="entry name" value="4FE4S_FER_1"/>
    <property type="match status" value="2"/>
</dbReference>
<dbReference type="Pfam" id="PF12838">
    <property type="entry name" value="Fer4_7"/>
    <property type="match status" value="1"/>
</dbReference>
<name>A0A6L7IRN7_9ACTN</name>
<dbReference type="PANTHER" id="PTHR43193:SF2">
    <property type="entry name" value="POLYFERREDOXIN PROTEIN FWDF"/>
    <property type="match status" value="1"/>
</dbReference>
<feature type="domain" description="4Fe-4S ferredoxin-type" evidence="4">
    <location>
        <begin position="1"/>
        <end position="33"/>
    </location>
</feature>